<dbReference type="AlphaFoldDB" id="A0A517Y4S1"/>
<proteinExistence type="predicted"/>
<dbReference type="KEGG" id="aagg:ETAA8_02590"/>
<evidence type="ECO:0000313" key="1">
    <source>
        <dbReference type="EMBL" id="QDU25196.1"/>
    </source>
</evidence>
<dbReference type="EMBL" id="CP036274">
    <property type="protein sequence ID" value="QDU25196.1"/>
    <property type="molecule type" value="Genomic_DNA"/>
</dbReference>
<dbReference type="Proteomes" id="UP000315017">
    <property type="component" value="Chromosome"/>
</dbReference>
<dbReference type="OrthoDB" id="292013at2"/>
<protein>
    <submittedName>
        <fullName evidence="1">Uncharacterized protein</fullName>
    </submittedName>
</protein>
<accession>A0A517Y4S1</accession>
<organism evidence="1 2">
    <name type="scientific">Anatilimnocola aggregata</name>
    <dbReference type="NCBI Taxonomy" id="2528021"/>
    <lineage>
        <taxon>Bacteria</taxon>
        <taxon>Pseudomonadati</taxon>
        <taxon>Planctomycetota</taxon>
        <taxon>Planctomycetia</taxon>
        <taxon>Pirellulales</taxon>
        <taxon>Pirellulaceae</taxon>
        <taxon>Anatilimnocola</taxon>
    </lineage>
</organism>
<reference evidence="1 2" key="1">
    <citation type="submission" date="2019-02" db="EMBL/GenBank/DDBJ databases">
        <title>Deep-cultivation of Planctomycetes and their phenomic and genomic characterization uncovers novel biology.</title>
        <authorList>
            <person name="Wiegand S."/>
            <person name="Jogler M."/>
            <person name="Boedeker C."/>
            <person name="Pinto D."/>
            <person name="Vollmers J."/>
            <person name="Rivas-Marin E."/>
            <person name="Kohn T."/>
            <person name="Peeters S.H."/>
            <person name="Heuer A."/>
            <person name="Rast P."/>
            <person name="Oberbeckmann S."/>
            <person name="Bunk B."/>
            <person name="Jeske O."/>
            <person name="Meyerdierks A."/>
            <person name="Storesund J.E."/>
            <person name="Kallscheuer N."/>
            <person name="Luecker S."/>
            <person name="Lage O.M."/>
            <person name="Pohl T."/>
            <person name="Merkel B.J."/>
            <person name="Hornburger P."/>
            <person name="Mueller R.-W."/>
            <person name="Bruemmer F."/>
            <person name="Labrenz M."/>
            <person name="Spormann A.M."/>
            <person name="Op den Camp H."/>
            <person name="Overmann J."/>
            <person name="Amann R."/>
            <person name="Jetten M.S.M."/>
            <person name="Mascher T."/>
            <person name="Medema M.H."/>
            <person name="Devos D.P."/>
            <person name="Kaster A.-K."/>
            <person name="Ovreas L."/>
            <person name="Rohde M."/>
            <person name="Galperin M.Y."/>
            <person name="Jogler C."/>
        </authorList>
    </citation>
    <scope>NUCLEOTIDE SEQUENCE [LARGE SCALE GENOMIC DNA]</scope>
    <source>
        <strain evidence="1 2">ETA_A8</strain>
    </source>
</reference>
<dbReference type="RefSeq" id="WP_145083735.1">
    <property type="nucleotide sequence ID" value="NZ_CP036274.1"/>
</dbReference>
<keyword evidence="2" id="KW-1185">Reference proteome</keyword>
<evidence type="ECO:0000313" key="2">
    <source>
        <dbReference type="Proteomes" id="UP000315017"/>
    </source>
</evidence>
<sequence length="366" mass="38070">MRQARKHPSGRGFQRLAMEKLEDRSLMAGNVTAVVTNGVLVVTGDTADNGITIDYNQTTDAYSVIGTTPTGSTATTINGLDTSVPANAQIFNNVTKGIRVIANNGNDLLVFGAATSTSFVVDGFVDIQMGNGNDTVTIGRNGNAAGGAAPIANEFEVGTTMAIKLGSGNDTLDITNASIARDLTIHADVNNPLNTATDGNDTVRFPTTFTPSGGELTAFPVTVGKKTTVLLGGGADTFNGANLRARGGMFVQDLGANLNFDLVDTVVGGELKLQKTGGSANDILIDNVQAGTLRISTGNAVDTIAVRDSIFERMYIESGGGVDRITIGNTRVRKLGLIDGGREKARLIQEGGNTLRGVVKIKTFTN</sequence>
<gene>
    <name evidence="1" type="ORF">ETAA8_02590</name>
</gene>
<name>A0A517Y4S1_9BACT</name>